<evidence type="ECO:0000313" key="2">
    <source>
        <dbReference type="Proteomes" id="UP000032025"/>
    </source>
</evidence>
<sequence>MKRRSPPRRQRQPDDGELAAAWIRRGIADLDDTYPSEVRRPIGWIAPSRDRPPSECPRHLVRYWLVGWDRRAAVRQRWDDQAAQMEAQLDKARRFLDRHSEPGKLKRSSAIALHFYVLATGDRGPDYAWTWFQNRMADLRDEYREAQAEGRL</sequence>
<dbReference type="GeneID" id="78528717"/>
<protein>
    <submittedName>
        <fullName evidence="1">DNA, contig: SP630</fullName>
    </submittedName>
</protein>
<evidence type="ECO:0000313" key="1">
    <source>
        <dbReference type="EMBL" id="GAN14119.1"/>
    </source>
</evidence>
<comment type="caution">
    <text evidence="1">The sequence shown here is derived from an EMBL/GenBank/DDBJ whole genome shotgun (WGS) entry which is preliminary data.</text>
</comment>
<reference evidence="1 2" key="1">
    <citation type="submission" date="2014-08" db="EMBL/GenBank/DDBJ databases">
        <title>Whole genome shotgun sequence of Sphingomonas paucimobilis NBRC 13935.</title>
        <authorList>
            <person name="Hosoyama A."/>
            <person name="Hashimoto M."/>
            <person name="Hosoyama Y."/>
            <person name="Noguchi M."/>
            <person name="Uohara A."/>
            <person name="Ohji S."/>
            <person name="Katano-Makiyama Y."/>
            <person name="Ichikawa N."/>
            <person name="Kimura A."/>
            <person name="Yamazoe A."/>
            <person name="Fujita N."/>
        </authorList>
    </citation>
    <scope>NUCLEOTIDE SEQUENCE [LARGE SCALE GENOMIC DNA]</scope>
    <source>
        <strain evidence="1 2">NBRC 13935</strain>
    </source>
</reference>
<name>A0A0C9N3D0_SPHPI</name>
<dbReference type="Proteomes" id="UP000032025">
    <property type="component" value="Unassembled WGS sequence"/>
</dbReference>
<organism evidence="1 2">
    <name type="scientific">Sphingomonas paucimobilis NBRC 13935</name>
    <dbReference type="NCBI Taxonomy" id="1219050"/>
    <lineage>
        <taxon>Bacteria</taxon>
        <taxon>Pseudomonadati</taxon>
        <taxon>Pseudomonadota</taxon>
        <taxon>Alphaproteobacteria</taxon>
        <taxon>Sphingomonadales</taxon>
        <taxon>Sphingomonadaceae</taxon>
        <taxon>Sphingomonas</taxon>
    </lineage>
</organism>
<dbReference type="EMBL" id="BBJS01000030">
    <property type="protein sequence ID" value="GAN14119.1"/>
    <property type="molecule type" value="Genomic_DNA"/>
</dbReference>
<gene>
    <name evidence="1" type="ORF">SP6_30_02600</name>
</gene>
<dbReference type="RefSeq" id="WP_042468946.1">
    <property type="nucleotide sequence ID" value="NZ_BBJS01000030.1"/>
</dbReference>
<dbReference type="AlphaFoldDB" id="A0A0C9N3D0"/>
<accession>A0A0C9N3D0</accession>
<keyword evidence="2" id="KW-1185">Reference proteome</keyword>
<proteinExistence type="predicted"/>